<keyword evidence="1" id="KW-0378">Hydrolase</keyword>
<dbReference type="GO" id="GO:0016787">
    <property type="term" value="F:hydrolase activity"/>
    <property type="evidence" value="ECO:0007669"/>
    <property type="project" value="UniProtKB-KW"/>
</dbReference>
<dbReference type="Proteomes" id="UP000325577">
    <property type="component" value="Linkage Group LG14"/>
</dbReference>
<dbReference type="Pfam" id="PF01764">
    <property type="entry name" value="Lipase_3"/>
    <property type="match status" value="1"/>
</dbReference>
<feature type="domain" description="Fungal lipase-type" evidence="2">
    <location>
        <begin position="64"/>
        <end position="119"/>
    </location>
</feature>
<dbReference type="OrthoDB" id="66620at2759"/>
<proteinExistence type="predicted"/>
<keyword evidence="4" id="KW-1185">Reference proteome</keyword>
<evidence type="ECO:0000313" key="3">
    <source>
        <dbReference type="EMBL" id="KAA8539096.1"/>
    </source>
</evidence>
<dbReference type="PANTHER" id="PTHR46023:SF5">
    <property type="entry name" value="OS02G0780700 PROTEIN"/>
    <property type="match status" value="1"/>
</dbReference>
<dbReference type="PANTHER" id="PTHR46023">
    <property type="entry name" value="LIPASE CLASS 3 PROTEIN-LIKE"/>
    <property type="match status" value="1"/>
</dbReference>
<sequence>MTVRNALDMPAKSFSFNHVNYYVDMPAEMKTEGVEEDRLQLLQEVRLKLFQEDAFNYTGSVSLVQIVQHSLGGGTAALLTYVLREQKELSTATCVTFAAAACMTWELAESGNGFITSVINGKV</sequence>
<accession>A0A5J5B9P1</accession>
<name>A0A5J5B9P1_9ASTE</name>
<reference evidence="3 4" key="1">
    <citation type="submission" date="2019-09" db="EMBL/GenBank/DDBJ databases">
        <title>A chromosome-level genome assembly of the Chinese tupelo Nyssa sinensis.</title>
        <authorList>
            <person name="Yang X."/>
            <person name="Kang M."/>
            <person name="Yang Y."/>
            <person name="Xiong H."/>
            <person name="Wang M."/>
            <person name="Zhang Z."/>
            <person name="Wang Z."/>
            <person name="Wu H."/>
            <person name="Ma T."/>
            <person name="Liu J."/>
            <person name="Xi Z."/>
        </authorList>
    </citation>
    <scope>NUCLEOTIDE SEQUENCE [LARGE SCALE GENOMIC DNA]</scope>
    <source>
        <strain evidence="3">J267</strain>
        <tissue evidence="3">Leaf</tissue>
    </source>
</reference>
<dbReference type="SUPFAM" id="SSF53474">
    <property type="entry name" value="alpha/beta-Hydrolases"/>
    <property type="match status" value="1"/>
</dbReference>
<protein>
    <recommendedName>
        <fullName evidence="2">Fungal lipase-type domain-containing protein</fullName>
    </recommendedName>
</protein>
<dbReference type="Gene3D" id="3.40.50.1820">
    <property type="entry name" value="alpha/beta hydrolase"/>
    <property type="match status" value="1"/>
</dbReference>
<evidence type="ECO:0000313" key="4">
    <source>
        <dbReference type="Proteomes" id="UP000325577"/>
    </source>
</evidence>
<organism evidence="3 4">
    <name type="scientific">Nyssa sinensis</name>
    <dbReference type="NCBI Taxonomy" id="561372"/>
    <lineage>
        <taxon>Eukaryota</taxon>
        <taxon>Viridiplantae</taxon>
        <taxon>Streptophyta</taxon>
        <taxon>Embryophyta</taxon>
        <taxon>Tracheophyta</taxon>
        <taxon>Spermatophyta</taxon>
        <taxon>Magnoliopsida</taxon>
        <taxon>eudicotyledons</taxon>
        <taxon>Gunneridae</taxon>
        <taxon>Pentapetalae</taxon>
        <taxon>asterids</taxon>
        <taxon>Cornales</taxon>
        <taxon>Nyssaceae</taxon>
        <taxon>Nyssa</taxon>
    </lineage>
</organism>
<gene>
    <name evidence="3" type="ORF">F0562_025788</name>
</gene>
<evidence type="ECO:0000259" key="2">
    <source>
        <dbReference type="Pfam" id="PF01764"/>
    </source>
</evidence>
<dbReference type="EMBL" id="CM018037">
    <property type="protein sequence ID" value="KAA8539096.1"/>
    <property type="molecule type" value="Genomic_DNA"/>
</dbReference>
<evidence type="ECO:0000256" key="1">
    <source>
        <dbReference type="ARBA" id="ARBA00022801"/>
    </source>
</evidence>
<dbReference type="InterPro" id="IPR029058">
    <property type="entry name" value="AB_hydrolase_fold"/>
</dbReference>
<dbReference type="InterPro" id="IPR002921">
    <property type="entry name" value="Fungal_lipase-type"/>
</dbReference>
<dbReference type="AlphaFoldDB" id="A0A5J5B9P1"/>
<dbReference type="GO" id="GO:0006629">
    <property type="term" value="P:lipid metabolic process"/>
    <property type="evidence" value="ECO:0007669"/>
    <property type="project" value="InterPro"/>
</dbReference>